<accession>A0ABT8TEH8</accession>
<feature type="transmembrane region" description="Helical" evidence="1">
    <location>
        <begin position="12"/>
        <end position="40"/>
    </location>
</feature>
<feature type="domain" description="HD-GYP" evidence="2">
    <location>
        <begin position="825"/>
        <end position="1039"/>
    </location>
</feature>
<evidence type="ECO:0000259" key="2">
    <source>
        <dbReference type="PROSITE" id="PS51832"/>
    </source>
</evidence>
<dbReference type="InterPro" id="IPR003607">
    <property type="entry name" value="HD/PDEase_dom"/>
</dbReference>
<dbReference type="Gene3D" id="6.10.340.10">
    <property type="match status" value="1"/>
</dbReference>
<organism evidence="3 4">
    <name type="scientific">Gilvimarinus algae</name>
    <dbReference type="NCBI Taxonomy" id="3058037"/>
    <lineage>
        <taxon>Bacteria</taxon>
        <taxon>Pseudomonadati</taxon>
        <taxon>Pseudomonadota</taxon>
        <taxon>Gammaproteobacteria</taxon>
        <taxon>Cellvibrionales</taxon>
        <taxon>Cellvibrionaceae</taxon>
        <taxon>Gilvimarinus</taxon>
    </lineage>
</organism>
<protein>
    <submittedName>
        <fullName evidence="3">Transporter substrate-binding domain-containing protein</fullName>
    </submittedName>
</protein>
<dbReference type="Pfam" id="PF13487">
    <property type="entry name" value="HD_5"/>
    <property type="match status" value="1"/>
</dbReference>
<keyword evidence="1" id="KW-1133">Transmembrane helix</keyword>
<gene>
    <name evidence="3" type="ORF">QWI16_09150</name>
</gene>
<dbReference type="SMART" id="SM00062">
    <property type="entry name" value="PBPb"/>
    <property type="match status" value="1"/>
</dbReference>
<dbReference type="SUPFAM" id="SSF109604">
    <property type="entry name" value="HD-domain/PDEase-like"/>
    <property type="match status" value="2"/>
</dbReference>
<keyword evidence="4" id="KW-1185">Reference proteome</keyword>
<dbReference type="InterPro" id="IPR001638">
    <property type="entry name" value="Solute-binding_3/MltF_N"/>
</dbReference>
<dbReference type="SUPFAM" id="SSF53850">
    <property type="entry name" value="Periplasmic binding protein-like II"/>
    <property type="match status" value="1"/>
</dbReference>
<keyword evidence="1" id="KW-0812">Transmembrane</keyword>
<evidence type="ECO:0000313" key="3">
    <source>
        <dbReference type="EMBL" id="MDO3382341.1"/>
    </source>
</evidence>
<dbReference type="Gene3D" id="3.30.450.20">
    <property type="entry name" value="PAS domain"/>
    <property type="match status" value="2"/>
</dbReference>
<comment type="caution">
    <text evidence="3">The sequence shown here is derived from an EMBL/GenBank/DDBJ whole genome shotgun (WGS) entry which is preliminary data.</text>
</comment>
<evidence type="ECO:0000256" key="1">
    <source>
        <dbReference type="SAM" id="Phobius"/>
    </source>
</evidence>
<dbReference type="PROSITE" id="PS51832">
    <property type="entry name" value="HD_GYP"/>
    <property type="match status" value="1"/>
</dbReference>
<dbReference type="SMART" id="SM00471">
    <property type="entry name" value="HDc"/>
    <property type="match status" value="1"/>
</dbReference>
<dbReference type="CDD" id="cd01007">
    <property type="entry name" value="PBP2_BvgS_HisK_like"/>
    <property type="match status" value="1"/>
</dbReference>
<dbReference type="EMBL" id="JAULRT010000052">
    <property type="protein sequence ID" value="MDO3382341.1"/>
    <property type="molecule type" value="Genomic_DNA"/>
</dbReference>
<dbReference type="Pfam" id="PF00497">
    <property type="entry name" value="SBP_bac_3"/>
    <property type="match status" value="1"/>
</dbReference>
<reference evidence="3" key="1">
    <citation type="submission" date="2023-07" db="EMBL/GenBank/DDBJ databases">
        <title>Gilvimarinus algae sp. nov., isolated from the surface of Kelp.</title>
        <authorList>
            <person name="Sun Y.Y."/>
            <person name="Gong Y."/>
            <person name="Du Z.J."/>
        </authorList>
    </citation>
    <scope>NUCLEOTIDE SEQUENCE</scope>
    <source>
        <strain evidence="3">SDUM040014</strain>
    </source>
</reference>
<evidence type="ECO:0000313" key="4">
    <source>
        <dbReference type="Proteomes" id="UP001168380"/>
    </source>
</evidence>
<dbReference type="Gene3D" id="3.40.190.10">
    <property type="entry name" value="Periplasmic binding protein-like II"/>
    <property type="match status" value="2"/>
</dbReference>
<dbReference type="PANTHER" id="PTHR43155">
    <property type="entry name" value="CYCLIC DI-GMP PHOSPHODIESTERASE PA4108-RELATED"/>
    <property type="match status" value="1"/>
</dbReference>
<dbReference type="CDD" id="cd00077">
    <property type="entry name" value="HDc"/>
    <property type="match status" value="1"/>
</dbReference>
<dbReference type="PANTHER" id="PTHR43155:SF2">
    <property type="entry name" value="CYCLIC DI-GMP PHOSPHODIESTERASE PA4108"/>
    <property type="match status" value="1"/>
</dbReference>
<proteinExistence type="predicted"/>
<dbReference type="RefSeq" id="WP_302712536.1">
    <property type="nucleotide sequence ID" value="NZ_JAULRT010000052.1"/>
</dbReference>
<dbReference type="Gene3D" id="1.10.3210.10">
    <property type="entry name" value="Hypothetical protein af1432"/>
    <property type="match status" value="2"/>
</dbReference>
<keyword evidence="1" id="KW-0472">Membrane</keyword>
<dbReference type="InterPro" id="IPR037522">
    <property type="entry name" value="HD_GYP_dom"/>
</dbReference>
<name>A0ABT8TEH8_9GAMM</name>
<sequence>MHAQAPRRILRLPIRLLVVGIVALTMVVTATLAISLQYYFSRDMAIDAAIKRYQLTAGNTSEFIEAVETRGAQVTRLLSEYPALVTHAADHPHMRDLFAEVMRNNTIFYSIYVGFPNGDFYELVNLDNGPDVRAGVSANPEDRWVVNTVTQGEQGRVRQFYYYDEHFKLRQRVSEPSNYDVRERRWFTDATRGRVEKSSPYLFQYIQIPGQTYSIMLPDNGIVLGIDITLQSFSAYLQKQPLSREGEIYVYRSNGEVLASNRLARSTDVLPEVTPLELNQRQRDLIKSLGPVRISNEMDWPPIDFAVAGQPKGYSVDLIRSLAAMLQMDVEFINGYSWPELMDKFRAGDIDVLQPLLNSDRNRAMGVMSDPLMKLPYSVATRKGQPVINRLSELRGKTVAIPSGWTIIDIIKNQNLAVDILEVSNTKRALEAVSKGLADATIDSDAILRYTARQFFIENIQFGAILPSSGTVIPDELHLMVQTHNAPLVALFNQAIAALDSGVQQELKRRWFSDEPMAAADSLAVVPYKPLLDAASNKALLNVLRPVKIDGKKYFVFTDHLNRLDDRSDYFAVVIPYQNVLGPSLARVQVSILITIGCLLLLLPISWLCAEPIVRPINQLFGKSEKVKRRKYNEVSYCPSRIRELHELSLSMVDMARSIRQYEEQQRELMDSFIQLIAEAIDDKSPYTGGHCARVPELGLMLASAAHRSNEPPFDAFSFAGDDEFREFKIAAWLHDCGKITVPEHIVDKGSKLETIYNRIHEVRMRFEVLWRDAQIRYWQRLAVSPDEEETFKRELEAEQRKLQEDFMFVATTNVGGEFLDDSAVERLNKIAAQTWQRHFDDRLGLSPVEEMRVAGEAQALPATEPLLADRPEHIIPRTRSTDYAPHLGIRMEVPEHLYNLGELYNLSISRGTLSPEDRFKINEHMISTIKMLERLPFPAELSRVPRYASTHHEAMNGSGYPRKLTGDQLSIPEKVLVVADIFEALTAADRPYKKAKPVSVAVDILYSMVKGGHVDRDVFELFLRSGVYLEYARRFLPAAQIDEVDVAAYLRPDEQ</sequence>
<dbReference type="Proteomes" id="UP001168380">
    <property type="component" value="Unassembled WGS sequence"/>
</dbReference>